<protein>
    <submittedName>
        <fullName evidence="1">Uncharacterized protein</fullName>
    </submittedName>
</protein>
<dbReference type="RefSeq" id="WP_033748106.1">
    <property type="nucleotide sequence ID" value="NZ_CABMKO010000002.1"/>
</dbReference>
<sequence>MSNVKDFELFKAKAREEVKRCPSEAGYVFLPNSFMDELLKCDFSVDQFNEILRIFDPRRSMK</sequence>
<accession>A0ABX3UNB1</accession>
<organism evidence="1 2">
    <name type="scientific">Pantoea septica</name>
    <dbReference type="NCBI Taxonomy" id="472695"/>
    <lineage>
        <taxon>Bacteria</taxon>
        <taxon>Pseudomonadati</taxon>
        <taxon>Pseudomonadota</taxon>
        <taxon>Gammaproteobacteria</taxon>
        <taxon>Enterobacterales</taxon>
        <taxon>Erwiniaceae</taxon>
        <taxon>Pantoea</taxon>
    </lineage>
</organism>
<gene>
    <name evidence="1" type="ORF">HA46_17220</name>
</gene>
<dbReference type="GeneID" id="78549734"/>
<proteinExistence type="predicted"/>
<dbReference type="EMBL" id="MLJJ01000040">
    <property type="protein sequence ID" value="ORM96268.1"/>
    <property type="molecule type" value="Genomic_DNA"/>
</dbReference>
<evidence type="ECO:0000313" key="2">
    <source>
        <dbReference type="Proteomes" id="UP000193785"/>
    </source>
</evidence>
<dbReference type="Proteomes" id="UP000193785">
    <property type="component" value="Unassembled WGS sequence"/>
</dbReference>
<reference evidence="1 2" key="1">
    <citation type="journal article" date="2017" name="Antonie Van Leeuwenhoek">
        <title>Phylogenomic resolution of the bacterial genus Pantoea and its relationship with Erwinia and Tatumella.</title>
        <authorList>
            <person name="Palmer M."/>
            <person name="Steenkamp E.T."/>
            <person name="Coetzee M.P."/>
            <person name="Chan W.Y."/>
            <person name="van Zyl E."/>
            <person name="De Maayer P."/>
            <person name="Coutinho T.A."/>
            <person name="Blom J."/>
            <person name="Smits T.H."/>
            <person name="Duffy B."/>
            <person name="Venter S.N."/>
        </authorList>
    </citation>
    <scope>NUCLEOTIDE SEQUENCE [LARGE SCALE GENOMIC DNA]</scope>
    <source>
        <strain evidence="1 2">LMG 5345</strain>
    </source>
</reference>
<comment type="caution">
    <text evidence="1">The sequence shown here is derived from an EMBL/GenBank/DDBJ whole genome shotgun (WGS) entry which is preliminary data.</text>
</comment>
<evidence type="ECO:0000313" key="1">
    <source>
        <dbReference type="EMBL" id="ORM96268.1"/>
    </source>
</evidence>
<keyword evidence="2" id="KW-1185">Reference proteome</keyword>
<name>A0ABX3UNB1_9GAMM</name>